<dbReference type="OrthoDB" id="9778331at2"/>
<evidence type="ECO:0000256" key="7">
    <source>
        <dbReference type="SAM" id="Phobius"/>
    </source>
</evidence>
<dbReference type="GO" id="GO:0005886">
    <property type="term" value="C:plasma membrane"/>
    <property type="evidence" value="ECO:0007669"/>
    <property type="project" value="UniProtKB-SubCell"/>
</dbReference>
<dbReference type="Pfam" id="PF07870">
    <property type="entry name" value="DUF1657"/>
    <property type="match status" value="1"/>
</dbReference>
<feature type="transmembrane region" description="Helical" evidence="7">
    <location>
        <begin position="57"/>
        <end position="81"/>
    </location>
</feature>
<dbReference type="PANTHER" id="PTHR34582">
    <property type="entry name" value="UPF0702 TRANSMEMBRANE PROTEIN YCAP"/>
    <property type="match status" value="1"/>
</dbReference>
<feature type="domain" description="YetF C-terminal" evidence="8">
    <location>
        <begin position="82"/>
        <end position="214"/>
    </location>
</feature>
<dbReference type="InterPro" id="IPR023090">
    <property type="entry name" value="UPF0702_alpha/beta_dom_sf"/>
</dbReference>
<organism evidence="10 11">
    <name type="scientific">Bacillus thermotolerans</name>
    <name type="common">Quasibacillus thermotolerans</name>
    <dbReference type="NCBI Taxonomy" id="1221996"/>
    <lineage>
        <taxon>Bacteria</taxon>
        <taxon>Bacillati</taxon>
        <taxon>Bacillota</taxon>
        <taxon>Bacilli</taxon>
        <taxon>Bacillales</taxon>
        <taxon>Bacillaceae</taxon>
        <taxon>Bacillus</taxon>
    </lineage>
</organism>
<comment type="caution">
    <text evidence="10">The sequence shown here is derived from an EMBL/GenBank/DDBJ whole genome shotgun (WGS) entry which is preliminary data.</text>
</comment>
<gene>
    <name evidence="10" type="ORF">QY95_03229</name>
</gene>
<accession>A0A0F5HTF8</accession>
<evidence type="ECO:0000313" key="10">
    <source>
        <dbReference type="EMBL" id="KKB36137.1"/>
    </source>
</evidence>
<dbReference type="PANTHER" id="PTHR34582:SF7">
    <property type="entry name" value="UPF0702 TRANSMEMBRANE PROTEIN YDFS"/>
    <property type="match status" value="1"/>
</dbReference>
<evidence type="ECO:0000259" key="9">
    <source>
        <dbReference type="Pfam" id="PF20730"/>
    </source>
</evidence>
<evidence type="ECO:0000256" key="1">
    <source>
        <dbReference type="ARBA" id="ARBA00004651"/>
    </source>
</evidence>
<dbReference type="STRING" id="1221996.QY95_03229"/>
<feature type="transmembrane region" description="Helical" evidence="7">
    <location>
        <begin position="7"/>
        <end position="26"/>
    </location>
</feature>
<keyword evidence="4 7" id="KW-0812">Transmembrane</keyword>
<dbReference type="RefSeq" id="WP_040048281.1">
    <property type="nucleotide sequence ID" value="NZ_JWIR02000064.1"/>
</dbReference>
<name>A0A0F5HTF8_BACTR</name>
<dbReference type="InterPro" id="IPR048454">
    <property type="entry name" value="YetF_N"/>
</dbReference>
<keyword evidence="11" id="KW-1185">Reference proteome</keyword>
<evidence type="ECO:0000259" key="8">
    <source>
        <dbReference type="Pfam" id="PF04239"/>
    </source>
</evidence>
<dbReference type="InterPro" id="IPR007353">
    <property type="entry name" value="DUF421"/>
</dbReference>
<keyword evidence="6 7" id="KW-0472">Membrane</keyword>
<evidence type="ECO:0000256" key="2">
    <source>
        <dbReference type="ARBA" id="ARBA00006448"/>
    </source>
</evidence>
<keyword evidence="3" id="KW-1003">Cell membrane</keyword>
<dbReference type="InterPro" id="IPR012452">
    <property type="entry name" value="DUF1657"/>
</dbReference>
<proteinExistence type="inferred from homology"/>
<keyword evidence="5 7" id="KW-1133">Transmembrane helix</keyword>
<comment type="similarity">
    <text evidence="2">Belongs to the UPF0702 family.</text>
</comment>
<protein>
    <recommendedName>
        <fullName evidence="12">DUF421 domain-containing protein</fullName>
    </recommendedName>
</protein>
<dbReference type="EMBL" id="JWIR02000064">
    <property type="protein sequence ID" value="KKB36137.1"/>
    <property type="molecule type" value="Genomic_DNA"/>
</dbReference>
<dbReference type="AlphaFoldDB" id="A0A0F5HTF8"/>
<evidence type="ECO:0000313" key="11">
    <source>
        <dbReference type="Proteomes" id="UP000031563"/>
    </source>
</evidence>
<evidence type="ECO:0000256" key="5">
    <source>
        <dbReference type="ARBA" id="ARBA00022989"/>
    </source>
</evidence>
<feature type="transmembrane region" description="Helical" evidence="7">
    <location>
        <begin position="33"/>
        <end position="51"/>
    </location>
</feature>
<evidence type="ECO:0000256" key="6">
    <source>
        <dbReference type="ARBA" id="ARBA00023136"/>
    </source>
</evidence>
<dbReference type="Gene3D" id="3.30.240.20">
    <property type="entry name" value="bsu07140 like domains"/>
    <property type="match status" value="2"/>
</dbReference>
<evidence type="ECO:0000256" key="3">
    <source>
        <dbReference type="ARBA" id="ARBA00022475"/>
    </source>
</evidence>
<reference evidence="10" key="1">
    <citation type="submission" date="2015-02" db="EMBL/GenBank/DDBJ databases">
        <title>Genome Assembly of Bacillaceae bacterium MTCC 8252.</title>
        <authorList>
            <person name="Verma A."/>
            <person name="Khatri I."/>
            <person name="Mual P."/>
            <person name="Subramanian S."/>
            <person name="Krishnamurthi S."/>
        </authorList>
    </citation>
    <scope>NUCLEOTIDE SEQUENCE [LARGE SCALE GENOMIC DNA]</scope>
    <source>
        <strain evidence="10">MTCC 8252</strain>
    </source>
</reference>
<dbReference type="Proteomes" id="UP000031563">
    <property type="component" value="Unassembled WGS sequence"/>
</dbReference>
<feature type="domain" description="YetF-like N-terminal transmembrane" evidence="9">
    <location>
        <begin position="7"/>
        <end position="74"/>
    </location>
</feature>
<evidence type="ECO:0000256" key="4">
    <source>
        <dbReference type="ARBA" id="ARBA00022692"/>
    </source>
</evidence>
<comment type="subcellular location">
    <subcellularLocation>
        <location evidence="1">Cell membrane</location>
        <topology evidence="1">Multi-pass membrane protein</topology>
    </subcellularLocation>
</comment>
<evidence type="ECO:0008006" key="12">
    <source>
        <dbReference type="Google" id="ProtNLM"/>
    </source>
</evidence>
<dbReference type="Pfam" id="PF04239">
    <property type="entry name" value="DUF421"/>
    <property type="match status" value="1"/>
</dbReference>
<dbReference type="Pfam" id="PF20730">
    <property type="entry name" value="YetF_N"/>
    <property type="match status" value="1"/>
</dbReference>
<sequence>MPDWLEIFVRSISFLIILFVITKIIGKRQISQLSFFEYITGIVIGNIAAQMSMDKSFFISEGLIALFVWGLAPLIAGYLALKSKKFRTAVEGKGTVFIKDGKVMEENLKKEKYTIDEMLSLLRSKGVFFLADVEYAVLEQDGSLNVLLKKDKRPLTRSDLQLLPINEKEPRTIIMDGKLLNEDLSKSGKTKAWLDEELEAAGVTIENVFLGQVNSYGELYLDLYDDQLQVSASQERPLLLATLKKSVADLESFALATDSQEAKNMYEQNAKKLQKLIKQTEMYLQS</sequence>